<proteinExistence type="predicted"/>
<comment type="caution">
    <text evidence="1">The sequence shown here is derived from an EMBL/GenBank/DDBJ whole genome shotgun (WGS) entry which is preliminary data.</text>
</comment>
<dbReference type="HOGENOM" id="CLU_2465137_0_0_9"/>
<dbReference type="PATRIC" id="fig|797516.3.peg.2671"/>
<dbReference type="EMBL" id="AGRJ01000248">
    <property type="protein sequence ID" value="EHO47957.1"/>
    <property type="molecule type" value="Genomic_DNA"/>
</dbReference>
<reference evidence="1 2" key="1">
    <citation type="submission" date="2011-09" db="EMBL/GenBank/DDBJ databases">
        <authorList>
            <person name="Weinstock G."/>
            <person name="Sodergren E."/>
            <person name="Clifton S."/>
            <person name="Fulton L."/>
            <person name="Fulton B."/>
            <person name="Courtney L."/>
            <person name="Fronick C."/>
            <person name="Harrison M."/>
            <person name="Strong C."/>
            <person name="Farmer C."/>
            <person name="Delahaunty K."/>
            <person name="Markovic C."/>
            <person name="Hall O."/>
            <person name="Minx P."/>
            <person name="Tomlinson C."/>
            <person name="Mitreva M."/>
            <person name="Hou S."/>
            <person name="Chen J."/>
            <person name="Wollam A."/>
            <person name="Pepin K.H."/>
            <person name="Johnson M."/>
            <person name="Bhonagiri V."/>
            <person name="Zhang X."/>
            <person name="Suruliraj S."/>
            <person name="Warren W."/>
            <person name="Chinwalla A."/>
            <person name="Mardis E.R."/>
            <person name="Wilson R.K."/>
        </authorList>
    </citation>
    <scope>NUCLEOTIDE SEQUENCE [LARGE SCALE GENOMIC DNA]</scope>
    <source>
        <strain evidence="1 2">F0435</strain>
    </source>
</reference>
<gene>
    <name evidence="1" type="ORF">HMPREF9104_02963</name>
</gene>
<dbReference type="Proteomes" id="UP000005025">
    <property type="component" value="Unassembled WGS sequence"/>
</dbReference>
<dbReference type="STRING" id="797516.HMPREF9104_02963"/>
<organism evidence="1 2">
    <name type="scientific">Lentilactobacillus kisonensis F0435</name>
    <dbReference type="NCBI Taxonomy" id="797516"/>
    <lineage>
        <taxon>Bacteria</taxon>
        <taxon>Bacillati</taxon>
        <taxon>Bacillota</taxon>
        <taxon>Bacilli</taxon>
        <taxon>Lactobacillales</taxon>
        <taxon>Lactobacillaceae</taxon>
        <taxon>Lentilactobacillus</taxon>
    </lineage>
</organism>
<accession>H1LK17</accession>
<name>H1LK17_9LACO</name>
<protein>
    <submittedName>
        <fullName evidence="1">Uncharacterized protein</fullName>
    </submittedName>
</protein>
<dbReference type="AlphaFoldDB" id="H1LK17"/>
<evidence type="ECO:0000313" key="2">
    <source>
        <dbReference type="Proteomes" id="UP000005025"/>
    </source>
</evidence>
<sequence length="88" mass="10066">MKRLIEEVLVEPQTSQSTITTQIPAAFAKEIVSQGIIDLITFWLNQNPILPPREAYQIFQQSRSLTPQQLTQIIFKEAPQGDRNEKTV</sequence>
<evidence type="ECO:0000313" key="1">
    <source>
        <dbReference type="EMBL" id="EHO47957.1"/>
    </source>
</evidence>